<comment type="caution">
    <text evidence="3">The sequence shown here is derived from an EMBL/GenBank/DDBJ whole genome shotgun (WGS) entry which is preliminary data.</text>
</comment>
<dbReference type="InterPro" id="IPR036875">
    <property type="entry name" value="Znf_CCHC_sf"/>
</dbReference>
<accession>A0ABV2AT53</accession>
<reference evidence="3 4" key="1">
    <citation type="journal article" date="2024" name="BMC Biol.">
        <title>Comparative genomics of Ascetosporea gives new insight into the evolutionary basis for animal parasitism in Rhizaria.</title>
        <authorList>
            <person name="Hiltunen Thoren M."/>
            <person name="Onut-Brannstrom I."/>
            <person name="Alfjorden A."/>
            <person name="Peckova H."/>
            <person name="Swords F."/>
            <person name="Hooper C."/>
            <person name="Holzer A.S."/>
            <person name="Bass D."/>
            <person name="Burki F."/>
        </authorList>
    </citation>
    <scope>NUCLEOTIDE SEQUENCE [LARGE SCALE GENOMIC DNA]</scope>
    <source>
        <strain evidence="3">20-A016</strain>
    </source>
</reference>
<dbReference type="InterPro" id="IPR001878">
    <property type="entry name" value="Znf_CCHC"/>
</dbReference>
<evidence type="ECO:0000256" key="1">
    <source>
        <dbReference type="PROSITE-ProRule" id="PRU00047"/>
    </source>
</evidence>
<keyword evidence="1" id="KW-0479">Metal-binding</keyword>
<dbReference type="Proteomes" id="UP001439008">
    <property type="component" value="Unassembled WGS sequence"/>
</dbReference>
<keyword evidence="4" id="KW-1185">Reference proteome</keyword>
<dbReference type="Gene3D" id="4.10.60.10">
    <property type="entry name" value="Zinc finger, CCHC-type"/>
    <property type="match status" value="1"/>
</dbReference>
<dbReference type="PROSITE" id="PS50158">
    <property type="entry name" value="ZF_CCHC"/>
    <property type="match status" value="2"/>
</dbReference>
<feature type="non-terminal residue" evidence="3">
    <location>
        <position position="1"/>
    </location>
</feature>
<evidence type="ECO:0000259" key="2">
    <source>
        <dbReference type="PROSITE" id="PS50158"/>
    </source>
</evidence>
<proteinExistence type="predicted"/>
<feature type="domain" description="CCHC-type" evidence="2">
    <location>
        <begin position="52"/>
        <end position="67"/>
    </location>
</feature>
<dbReference type="EMBL" id="JBDODL010003621">
    <property type="protein sequence ID" value="MES1922764.1"/>
    <property type="molecule type" value="Genomic_DNA"/>
</dbReference>
<evidence type="ECO:0000313" key="4">
    <source>
        <dbReference type="Proteomes" id="UP001439008"/>
    </source>
</evidence>
<organism evidence="3 4">
    <name type="scientific">Bonamia ostreae</name>
    <dbReference type="NCBI Taxonomy" id="126728"/>
    <lineage>
        <taxon>Eukaryota</taxon>
        <taxon>Sar</taxon>
        <taxon>Rhizaria</taxon>
        <taxon>Endomyxa</taxon>
        <taxon>Ascetosporea</taxon>
        <taxon>Haplosporida</taxon>
        <taxon>Bonamia</taxon>
    </lineage>
</organism>
<evidence type="ECO:0000313" key="3">
    <source>
        <dbReference type="EMBL" id="MES1922764.1"/>
    </source>
</evidence>
<dbReference type="SMART" id="SM00343">
    <property type="entry name" value="ZnF_C2HC"/>
    <property type="match status" value="2"/>
</dbReference>
<dbReference type="SUPFAM" id="SSF57756">
    <property type="entry name" value="Retrovirus zinc finger-like domains"/>
    <property type="match status" value="1"/>
</dbReference>
<keyword evidence="1" id="KW-0863">Zinc-finger</keyword>
<keyword evidence="1" id="KW-0862">Zinc</keyword>
<sequence>QSEIARMEQMKELALINGTYRFDIRCKECGEMGHKDFQCPQRQNTYFANVQCEKCGEISHVTSDCPQKGIFESTKNEMNYEYEQFLAEIKGEDPSKVQERLDRESQILDKQKFI</sequence>
<gene>
    <name evidence="3" type="ORF">MHBO_004285</name>
</gene>
<feature type="domain" description="CCHC-type" evidence="2">
    <location>
        <begin position="25"/>
        <end position="41"/>
    </location>
</feature>
<name>A0ABV2AT53_9EUKA</name>
<protein>
    <recommendedName>
        <fullName evidence="2">CCHC-type domain-containing protein</fullName>
    </recommendedName>
</protein>